<dbReference type="Proteomes" id="UP000060277">
    <property type="component" value="Chromosome"/>
</dbReference>
<dbReference type="EMBL" id="CP013480">
    <property type="protein sequence ID" value="ALS61561.2"/>
    <property type="molecule type" value="Genomic_DNA"/>
</dbReference>
<evidence type="ECO:0000313" key="3">
    <source>
        <dbReference type="Proteomes" id="UP000060277"/>
    </source>
</evidence>
<sequence length="189" mass="20305">MTFARGARWLAAVALMVATNAFADAASDQVSRSNAATRLFMDFCLGTTGDFAKVNGLATQNHLPFVRADFAPHFLGGKAGRVWSATNSLGEFVIIGTEDNTCQVWAKQADAPTSIQHFNRIVSGVPRPGLVVKLVKDETLSGKDGAYRVVAYLMRRDDQVNGMLVSIISSESTTAAVQVRLKIQAAADR</sequence>
<evidence type="ECO:0000256" key="1">
    <source>
        <dbReference type="SAM" id="SignalP"/>
    </source>
</evidence>
<keyword evidence="1" id="KW-0732">Signal</keyword>
<feature type="chain" id="PRO_5047159663" evidence="1">
    <location>
        <begin position="24"/>
        <end position="189"/>
    </location>
</feature>
<gene>
    <name evidence="2" type="ORF">AT302_19095</name>
</gene>
<dbReference type="NCBIfam" id="NF047650">
    <property type="entry name" value="lipo_NMCC_0638"/>
    <property type="match status" value="1"/>
</dbReference>
<name>A0ABN4JN69_9BURK</name>
<proteinExistence type="predicted"/>
<keyword evidence="3" id="KW-1185">Reference proteome</keyword>
<protein>
    <submittedName>
        <fullName evidence="2">Uncharacterized protein</fullName>
    </submittedName>
</protein>
<feature type="signal peptide" evidence="1">
    <location>
        <begin position="1"/>
        <end position="23"/>
    </location>
</feature>
<evidence type="ECO:0000313" key="2">
    <source>
        <dbReference type="EMBL" id="ALS61561.2"/>
    </source>
</evidence>
<accession>A0ABN4JN69</accession>
<reference evidence="3" key="1">
    <citation type="submission" date="2015-12" db="EMBL/GenBank/DDBJ databases">
        <title>Complete genome sequence of Pandoraea norimbergensis DSM 11628.</title>
        <authorList>
            <person name="Ee R."/>
            <person name="Lim Y.-L."/>
            <person name="Yong D."/>
            <person name="Yin W.-F."/>
            <person name="Chan K.-G."/>
        </authorList>
    </citation>
    <scope>NUCLEOTIDE SEQUENCE [LARGE SCALE GENOMIC DNA]</scope>
    <source>
        <strain evidence="3">DSM 11628</strain>
    </source>
</reference>
<organism evidence="2 3">
    <name type="scientific">Pandoraea norimbergensis</name>
    <dbReference type="NCBI Taxonomy" id="93219"/>
    <lineage>
        <taxon>Bacteria</taxon>
        <taxon>Pseudomonadati</taxon>
        <taxon>Pseudomonadota</taxon>
        <taxon>Betaproteobacteria</taxon>
        <taxon>Burkholderiales</taxon>
        <taxon>Burkholderiaceae</taxon>
        <taxon>Pandoraea</taxon>
    </lineage>
</organism>